<feature type="transmembrane region" description="Helical" evidence="5">
    <location>
        <begin position="155"/>
        <end position="180"/>
    </location>
</feature>
<protein>
    <recommendedName>
        <fullName evidence="5">Transport permease protein</fullName>
    </recommendedName>
</protein>
<dbReference type="PANTHER" id="PTHR43229:SF2">
    <property type="entry name" value="NODULATION PROTEIN J"/>
    <property type="match status" value="1"/>
</dbReference>
<keyword evidence="4 5" id="KW-0472">Membrane</keyword>
<proteinExistence type="inferred from homology"/>
<feature type="transmembrane region" description="Helical" evidence="5">
    <location>
        <begin position="224"/>
        <end position="241"/>
    </location>
</feature>
<evidence type="ECO:0000256" key="6">
    <source>
        <dbReference type="SAM" id="MobiDB-lite"/>
    </source>
</evidence>
<feature type="transmembrane region" description="Helical" evidence="5">
    <location>
        <begin position="111"/>
        <end position="134"/>
    </location>
</feature>
<evidence type="ECO:0000313" key="9">
    <source>
        <dbReference type="Proteomes" id="UP001589700"/>
    </source>
</evidence>
<keyword evidence="5" id="KW-0813">Transport</keyword>
<keyword evidence="2 5" id="KW-0812">Transmembrane</keyword>
<feature type="transmembrane region" description="Helical" evidence="5">
    <location>
        <begin position="292"/>
        <end position="310"/>
    </location>
</feature>
<comment type="subcellular location">
    <subcellularLocation>
        <location evidence="5">Cell membrane</location>
        <topology evidence="5">Multi-pass membrane protein</topology>
    </subcellularLocation>
    <subcellularLocation>
        <location evidence="1">Membrane</location>
        <topology evidence="1">Multi-pass membrane protein</topology>
    </subcellularLocation>
</comment>
<feature type="transmembrane region" description="Helical" evidence="5">
    <location>
        <begin position="82"/>
        <end position="105"/>
    </location>
</feature>
<dbReference type="PANTHER" id="PTHR43229">
    <property type="entry name" value="NODULATION PROTEIN J"/>
    <property type="match status" value="1"/>
</dbReference>
<evidence type="ECO:0000256" key="3">
    <source>
        <dbReference type="ARBA" id="ARBA00022989"/>
    </source>
</evidence>
<sequence>MSTVENQPAPPSSSSPSSPGGQAPTGTQAPTVAPSPTGAPGPADAFVVPPRPDGPSFGRQVSALVRRNLFHIRRQPENLADVTIQPVMFVLLFAFVFGGAIAVSGGNYREWLLPGIMAQTMAFSSFVVASGLCNDLNKGIIDRFRTLPIQRASILIARSASSLIHSSIGVVVMSLTGLIVGWRIHTGLIDAILGYLVLVGFGFVMIWIGIVVGSRLKTIEAVNGVMFTTTFPITFLANTFAPPESMPEWLRVFAEWNPLSSVVQAMRELWGNAPAVGPEAALPLQYPLLSSLLWIVGLTVIIAPIAIKAFDARTRD</sequence>
<evidence type="ECO:0000313" key="8">
    <source>
        <dbReference type="EMBL" id="MFB9259621.1"/>
    </source>
</evidence>
<dbReference type="EMBL" id="JBHMDY010000004">
    <property type="protein sequence ID" value="MFB9259621.1"/>
    <property type="molecule type" value="Genomic_DNA"/>
</dbReference>
<keyword evidence="9" id="KW-1185">Reference proteome</keyword>
<dbReference type="InterPro" id="IPR051784">
    <property type="entry name" value="Nod_factor_ABC_transporter"/>
</dbReference>
<evidence type="ECO:0000256" key="5">
    <source>
        <dbReference type="RuleBase" id="RU361157"/>
    </source>
</evidence>
<evidence type="ECO:0000256" key="2">
    <source>
        <dbReference type="ARBA" id="ARBA00022692"/>
    </source>
</evidence>
<name>A0ABV5JPG0_9ACTN</name>
<dbReference type="InterPro" id="IPR047817">
    <property type="entry name" value="ABC2_TM_bact-type"/>
</dbReference>
<feature type="domain" description="ABC transmembrane type-2" evidence="7">
    <location>
        <begin position="77"/>
        <end position="313"/>
    </location>
</feature>
<dbReference type="PROSITE" id="PS51012">
    <property type="entry name" value="ABC_TM2"/>
    <property type="match status" value="1"/>
</dbReference>
<dbReference type="RefSeq" id="WP_187354525.1">
    <property type="nucleotide sequence ID" value="NZ_JAALDM010000183.1"/>
</dbReference>
<comment type="caution">
    <text evidence="8">The sequence shown here is derived from an EMBL/GenBank/DDBJ whole genome shotgun (WGS) entry which is preliminary data.</text>
</comment>
<dbReference type="Pfam" id="PF01061">
    <property type="entry name" value="ABC2_membrane"/>
    <property type="match status" value="1"/>
</dbReference>
<organism evidence="8 9">
    <name type="scientific">Dietzia aerolata</name>
    <dbReference type="NCBI Taxonomy" id="595984"/>
    <lineage>
        <taxon>Bacteria</taxon>
        <taxon>Bacillati</taxon>
        <taxon>Actinomycetota</taxon>
        <taxon>Actinomycetes</taxon>
        <taxon>Mycobacteriales</taxon>
        <taxon>Dietziaceae</taxon>
        <taxon>Dietzia</taxon>
    </lineage>
</organism>
<feature type="compositionally biased region" description="Low complexity" evidence="6">
    <location>
        <begin position="14"/>
        <end position="24"/>
    </location>
</feature>
<dbReference type="Proteomes" id="UP001589700">
    <property type="component" value="Unassembled WGS sequence"/>
</dbReference>
<feature type="region of interest" description="Disordered" evidence="6">
    <location>
        <begin position="1"/>
        <end position="52"/>
    </location>
</feature>
<gene>
    <name evidence="8" type="ORF">ACFFVD_07380</name>
</gene>
<keyword evidence="3 5" id="KW-1133">Transmembrane helix</keyword>
<accession>A0ABV5JPG0</accession>
<keyword evidence="5" id="KW-1003">Cell membrane</keyword>
<reference evidence="8 9" key="1">
    <citation type="submission" date="2024-09" db="EMBL/GenBank/DDBJ databases">
        <authorList>
            <person name="Sun Q."/>
            <person name="Mori K."/>
        </authorList>
    </citation>
    <scope>NUCLEOTIDE SEQUENCE [LARGE SCALE GENOMIC DNA]</scope>
    <source>
        <strain evidence="8 9">CCM 7659</strain>
    </source>
</reference>
<comment type="similarity">
    <text evidence="5">Belongs to the ABC-2 integral membrane protein family.</text>
</comment>
<evidence type="ECO:0000256" key="1">
    <source>
        <dbReference type="ARBA" id="ARBA00004141"/>
    </source>
</evidence>
<feature type="transmembrane region" description="Helical" evidence="5">
    <location>
        <begin position="192"/>
        <end position="212"/>
    </location>
</feature>
<evidence type="ECO:0000259" key="7">
    <source>
        <dbReference type="PROSITE" id="PS51012"/>
    </source>
</evidence>
<evidence type="ECO:0000256" key="4">
    <source>
        <dbReference type="ARBA" id="ARBA00023136"/>
    </source>
</evidence>
<dbReference type="InterPro" id="IPR013525">
    <property type="entry name" value="ABC2_TM"/>
</dbReference>